<accession>A0ABT6NGK2</accession>
<keyword evidence="2" id="KW-0808">Transferase</keyword>
<dbReference type="Proteomes" id="UP001158045">
    <property type="component" value="Unassembled WGS sequence"/>
</dbReference>
<evidence type="ECO:0000313" key="3">
    <source>
        <dbReference type="Proteomes" id="UP001158045"/>
    </source>
</evidence>
<gene>
    <name evidence="2" type="ORF">QE109_15450</name>
</gene>
<protein>
    <submittedName>
        <fullName evidence="2">Aminotransferase class V-fold PLP-dependent enzyme</fullName>
    </submittedName>
</protein>
<sequence length="386" mass="44119">MPKKIPFHIPFEHPQILSRTLEWMSTKSIDDDAILKDLNEIYSEFHCSERAYKTYFTQSATQALEMMALSLNLKNTDEIIMPSYTYAATANAFARTGAKVIFADIEKETLNISSRTVAPLITNHTKAIIPIHYGGCAADLQSISRLIEGRNILLLEDAAHGIGSFYKGKSLGMVGEMGCVSFHHTKNIHAAGAGGVLYVNRDQEEHINNCDMIYFQGTNRLDYIKGECSKYSWQTLGGEYQMSNYQATYLLESLKYIRNVTDKRKKFFERYMEALLFHKNKWDAQMSLIEIIEDASINGHIFPVIMKTLESRKKLLTLFYENNIEAVTHYEPLHQSIAGKKYGTTRTTMKGTVDVHSGLLRLPLYYSMSNEDQDRVIDTLIKFFEF</sequence>
<evidence type="ECO:0000313" key="2">
    <source>
        <dbReference type="EMBL" id="MDH8679554.1"/>
    </source>
</evidence>
<comment type="caution">
    <text evidence="2">The sequence shown here is derived from an EMBL/GenBank/DDBJ whole genome shotgun (WGS) entry which is preliminary data.</text>
</comment>
<dbReference type="EMBL" id="JARYZI010000013">
    <property type="protein sequence ID" value="MDH8679554.1"/>
    <property type="molecule type" value="Genomic_DNA"/>
</dbReference>
<keyword evidence="2" id="KW-0032">Aminotransferase</keyword>
<dbReference type="RefSeq" id="WP_281095451.1">
    <property type="nucleotide sequence ID" value="NZ_JARYZI010000013.1"/>
</dbReference>
<proteinExistence type="inferred from homology"/>
<dbReference type="PANTHER" id="PTHR30244:SF34">
    <property type="entry name" value="DTDP-4-AMINO-4,6-DIDEOXYGALACTOSE TRANSAMINASE"/>
    <property type="match status" value="1"/>
</dbReference>
<name>A0ABT6NGK2_9FIRM</name>
<dbReference type="PANTHER" id="PTHR30244">
    <property type="entry name" value="TRANSAMINASE"/>
    <property type="match status" value="1"/>
</dbReference>
<dbReference type="InterPro" id="IPR015424">
    <property type="entry name" value="PyrdxlP-dep_Trfase"/>
</dbReference>
<organism evidence="2 3">
    <name type="scientific">Fusibacter bizertensis</name>
    <dbReference type="NCBI Taxonomy" id="1488331"/>
    <lineage>
        <taxon>Bacteria</taxon>
        <taxon>Bacillati</taxon>
        <taxon>Bacillota</taxon>
        <taxon>Clostridia</taxon>
        <taxon>Eubacteriales</taxon>
        <taxon>Eubacteriales Family XII. Incertae Sedis</taxon>
        <taxon>Fusibacter</taxon>
    </lineage>
</organism>
<comment type="similarity">
    <text evidence="1">Belongs to the DegT/DnrJ/EryC1 family.</text>
</comment>
<keyword evidence="3" id="KW-1185">Reference proteome</keyword>
<dbReference type="InterPro" id="IPR015421">
    <property type="entry name" value="PyrdxlP-dep_Trfase_major"/>
</dbReference>
<reference evidence="2 3" key="1">
    <citation type="submission" date="2023-04" db="EMBL/GenBank/DDBJ databases">
        <title>Fusibacter bizertensis strain WBS, isolated from littoral bottom sediments of the Arctic seas - biochemical and genomic analysis.</title>
        <authorList>
            <person name="Brioukhanov A.L."/>
        </authorList>
    </citation>
    <scope>NUCLEOTIDE SEQUENCE [LARGE SCALE GENOMIC DNA]</scope>
    <source>
        <strain evidence="2 3">WBS</strain>
    </source>
</reference>
<dbReference type="Pfam" id="PF01041">
    <property type="entry name" value="DegT_DnrJ_EryC1"/>
    <property type="match status" value="1"/>
</dbReference>
<dbReference type="GO" id="GO:0008483">
    <property type="term" value="F:transaminase activity"/>
    <property type="evidence" value="ECO:0007669"/>
    <property type="project" value="UniProtKB-KW"/>
</dbReference>
<keyword evidence="1" id="KW-0663">Pyridoxal phosphate</keyword>
<dbReference type="Gene3D" id="3.40.640.10">
    <property type="entry name" value="Type I PLP-dependent aspartate aminotransferase-like (Major domain)"/>
    <property type="match status" value="1"/>
</dbReference>
<evidence type="ECO:0000256" key="1">
    <source>
        <dbReference type="RuleBase" id="RU004508"/>
    </source>
</evidence>
<dbReference type="PIRSF" id="PIRSF000390">
    <property type="entry name" value="PLP_StrS"/>
    <property type="match status" value="1"/>
</dbReference>
<dbReference type="SUPFAM" id="SSF53383">
    <property type="entry name" value="PLP-dependent transferases"/>
    <property type="match status" value="1"/>
</dbReference>
<dbReference type="InterPro" id="IPR000653">
    <property type="entry name" value="DegT/StrS_aminotransferase"/>
</dbReference>